<name>A0A133NX78_FUSNU</name>
<feature type="domain" description="WGR" evidence="1">
    <location>
        <begin position="1"/>
        <end position="78"/>
    </location>
</feature>
<dbReference type="InterPro" id="IPR008893">
    <property type="entry name" value="WGR_domain"/>
</dbReference>
<evidence type="ECO:0000313" key="2">
    <source>
        <dbReference type="EMBL" id="KXA20872.1"/>
    </source>
</evidence>
<organism evidence="2 3">
    <name type="scientific">Fusobacterium nucleatum</name>
    <dbReference type="NCBI Taxonomy" id="851"/>
    <lineage>
        <taxon>Bacteria</taxon>
        <taxon>Fusobacteriati</taxon>
        <taxon>Fusobacteriota</taxon>
        <taxon>Fusobacteriia</taxon>
        <taxon>Fusobacteriales</taxon>
        <taxon>Fusobacteriaceae</taxon>
        <taxon>Fusobacterium</taxon>
    </lineage>
</organism>
<dbReference type="STRING" id="1408287.GCA_000493815_00499"/>
<evidence type="ECO:0000313" key="3">
    <source>
        <dbReference type="Proteomes" id="UP000070401"/>
    </source>
</evidence>
<dbReference type="EMBL" id="LRPY01000117">
    <property type="protein sequence ID" value="KXA20872.1"/>
    <property type="molecule type" value="Genomic_DNA"/>
</dbReference>
<dbReference type="PANTHER" id="PTHR30634">
    <property type="entry name" value="OUTER MEMBRANE LOLAB LIPOPROTEIN INSERTION APPARATUS"/>
    <property type="match status" value="1"/>
</dbReference>
<dbReference type="PATRIC" id="fig|851.8.peg.1219"/>
<dbReference type="Proteomes" id="UP000070401">
    <property type="component" value="Unassembled WGS sequence"/>
</dbReference>
<sequence>MIQALHFKNEKSDKFWLVETLDSEMMVNYGKIGTTGKYEIKGFDSSEECEKEAFKLINSKKKKGYEEFPEFDRNNRYYFDDEDCGLNPLTSHPVFRKYFLDNFYYDCGDEEAPFGSDEGNDALYELQEVIQKKKKINFFDFPRIIIEKIWEMDYLTPDLEKTDEELKSQAKLNFNGLLGEQIILQSDQVILAVTFGQAKITGKIDKNLLELALKSLNRIDKLNRLIWNWDKKEPTYYIETMRKDLIKYKEDFQK</sequence>
<gene>
    <name evidence="2" type="ORF">HMPREF3221_01215</name>
</gene>
<protein>
    <submittedName>
        <fullName evidence="2">WGR domain protein</fullName>
    </submittedName>
</protein>
<dbReference type="SMART" id="SM00773">
    <property type="entry name" value="WGR"/>
    <property type="match status" value="1"/>
</dbReference>
<dbReference type="PANTHER" id="PTHR30634:SF13">
    <property type="entry name" value="PROTEIN YEHF"/>
    <property type="match status" value="1"/>
</dbReference>
<evidence type="ECO:0000259" key="1">
    <source>
        <dbReference type="PROSITE" id="PS51977"/>
    </source>
</evidence>
<dbReference type="RefSeq" id="WP_008798313.1">
    <property type="nucleotide sequence ID" value="NZ_CP077147.1"/>
</dbReference>
<proteinExistence type="predicted"/>
<dbReference type="PROSITE" id="PS51977">
    <property type="entry name" value="WGR"/>
    <property type="match status" value="1"/>
</dbReference>
<dbReference type="Gene3D" id="2.20.140.10">
    <property type="entry name" value="WGR domain"/>
    <property type="match status" value="1"/>
</dbReference>
<accession>A0A133NX78</accession>
<dbReference type="SUPFAM" id="SSF142921">
    <property type="entry name" value="WGR domain-like"/>
    <property type="match status" value="1"/>
</dbReference>
<reference evidence="3" key="1">
    <citation type="submission" date="2016-01" db="EMBL/GenBank/DDBJ databases">
        <authorList>
            <person name="Mitreva M."/>
            <person name="Pepin K.H."/>
            <person name="Mihindukulasuriya K.A."/>
            <person name="Fulton R."/>
            <person name="Fronick C."/>
            <person name="O'Laughlin M."/>
            <person name="Miner T."/>
            <person name="Herter B."/>
            <person name="Rosa B.A."/>
            <person name="Cordes M."/>
            <person name="Tomlinson C."/>
            <person name="Wollam A."/>
            <person name="Palsikar V.B."/>
            <person name="Mardis E.R."/>
            <person name="Wilson R.K."/>
        </authorList>
    </citation>
    <scope>NUCLEOTIDE SEQUENCE [LARGE SCALE GENOMIC DNA]</scope>
    <source>
        <strain evidence="3">MJR7757B</strain>
    </source>
</reference>
<comment type="caution">
    <text evidence="2">The sequence shown here is derived from an EMBL/GenBank/DDBJ whole genome shotgun (WGS) entry which is preliminary data.</text>
</comment>
<dbReference type="InterPro" id="IPR050458">
    <property type="entry name" value="LolB"/>
</dbReference>
<dbReference type="InterPro" id="IPR036930">
    <property type="entry name" value="WGR_dom_sf"/>
</dbReference>
<dbReference type="InterPro" id="IPR049809">
    <property type="entry name" value="YehF/YfeS-like_WGR"/>
</dbReference>
<dbReference type="CDD" id="cd07996">
    <property type="entry name" value="WGR_MMR_like"/>
    <property type="match status" value="1"/>
</dbReference>
<keyword evidence="3" id="KW-1185">Reference proteome</keyword>
<dbReference type="AlphaFoldDB" id="A0A133NX78"/>
<dbReference type="Pfam" id="PF05406">
    <property type="entry name" value="WGR"/>
    <property type="match status" value="1"/>
</dbReference>